<reference evidence="7 8" key="1">
    <citation type="submission" date="2018-09" db="EMBL/GenBank/DDBJ databases">
        <authorList>
            <person name="Zhu H."/>
        </authorList>
    </citation>
    <scope>NUCLEOTIDE SEQUENCE [LARGE SCALE GENOMIC DNA]</scope>
    <source>
        <strain evidence="7 8">K2W22B-5</strain>
    </source>
</reference>
<dbReference type="GO" id="GO:0055085">
    <property type="term" value="P:transmembrane transport"/>
    <property type="evidence" value="ECO:0007669"/>
    <property type="project" value="InterPro"/>
</dbReference>
<evidence type="ECO:0000259" key="6">
    <source>
        <dbReference type="PROSITE" id="PS50928"/>
    </source>
</evidence>
<dbReference type="GO" id="GO:0005886">
    <property type="term" value="C:plasma membrane"/>
    <property type="evidence" value="ECO:0007669"/>
    <property type="project" value="UniProtKB-SubCell"/>
</dbReference>
<feature type="domain" description="ABC transmembrane type-1" evidence="6">
    <location>
        <begin position="56"/>
        <end position="243"/>
    </location>
</feature>
<evidence type="ECO:0000256" key="2">
    <source>
        <dbReference type="ARBA" id="ARBA00022692"/>
    </source>
</evidence>
<gene>
    <name evidence="7" type="ORF">D3877_14515</name>
</gene>
<keyword evidence="2 5" id="KW-0812">Transmembrane</keyword>
<dbReference type="CDD" id="cd06261">
    <property type="entry name" value="TM_PBP2"/>
    <property type="match status" value="1"/>
</dbReference>
<organism evidence="7 8">
    <name type="scientific">Azospirillum cavernae</name>
    <dbReference type="NCBI Taxonomy" id="2320860"/>
    <lineage>
        <taxon>Bacteria</taxon>
        <taxon>Pseudomonadati</taxon>
        <taxon>Pseudomonadota</taxon>
        <taxon>Alphaproteobacteria</taxon>
        <taxon>Rhodospirillales</taxon>
        <taxon>Azospirillaceae</taxon>
        <taxon>Azospirillum</taxon>
    </lineage>
</organism>
<feature type="transmembrane region" description="Helical" evidence="5">
    <location>
        <begin position="60"/>
        <end position="80"/>
    </location>
</feature>
<dbReference type="PROSITE" id="PS51257">
    <property type="entry name" value="PROKAR_LIPOPROTEIN"/>
    <property type="match status" value="1"/>
</dbReference>
<keyword evidence="5" id="KW-0813">Transport</keyword>
<dbReference type="EMBL" id="QYUL01000002">
    <property type="protein sequence ID" value="RJF81379.1"/>
    <property type="molecule type" value="Genomic_DNA"/>
</dbReference>
<keyword evidence="4 5" id="KW-0472">Membrane</keyword>
<keyword evidence="8" id="KW-1185">Reference proteome</keyword>
<evidence type="ECO:0000313" key="8">
    <source>
        <dbReference type="Proteomes" id="UP000283458"/>
    </source>
</evidence>
<proteinExistence type="inferred from homology"/>
<dbReference type="Pfam" id="PF00528">
    <property type="entry name" value="BPD_transp_1"/>
    <property type="match status" value="1"/>
</dbReference>
<sequence length="264" mass="26154">MNPRSDHHTRRHGRGAAGLALLAALALACTVAPLLSDGAAPLRADSDPVLTALTDGRGSLSFALLSGLLGAGLGLGWAVLATALGERTERRLMAAAARLAGLPLALLAPLGAGLMGGGLPLLALLVAVSAAPLVAGLAHGELRDLLRREFLIAARAAGLSQGAILRHHLIPNAVRPLLAAGAVALPRALAVESFASLLGLGLPSPVGSWGATIGLAARLGDGLALIPAALLLSLSLWALHAVADEALSLAAEGPHGGAATDARA</sequence>
<dbReference type="RefSeq" id="WP_119831468.1">
    <property type="nucleotide sequence ID" value="NZ_QYUL01000002.1"/>
</dbReference>
<name>A0A418VW74_9PROT</name>
<dbReference type="AlphaFoldDB" id="A0A418VW74"/>
<dbReference type="InterPro" id="IPR000515">
    <property type="entry name" value="MetI-like"/>
</dbReference>
<feature type="transmembrane region" description="Helical" evidence="5">
    <location>
        <begin position="118"/>
        <end position="138"/>
    </location>
</feature>
<dbReference type="Gene3D" id="1.10.3720.10">
    <property type="entry name" value="MetI-like"/>
    <property type="match status" value="1"/>
</dbReference>
<comment type="similarity">
    <text evidence="5">Belongs to the binding-protein-dependent transport system permease family.</text>
</comment>
<dbReference type="InterPro" id="IPR035906">
    <property type="entry name" value="MetI-like_sf"/>
</dbReference>
<evidence type="ECO:0000256" key="3">
    <source>
        <dbReference type="ARBA" id="ARBA00022989"/>
    </source>
</evidence>
<comment type="caution">
    <text evidence="7">The sequence shown here is derived from an EMBL/GenBank/DDBJ whole genome shotgun (WGS) entry which is preliminary data.</text>
</comment>
<comment type="subcellular location">
    <subcellularLocation>
        <location evidence="1 5">Cell membrane</location>
        <topology evidence="1 5">Multi-pass membrane protein</topology>
    </subcellularLocation>
</comment>
<evidence type="ECO:0000313" key="7">
    <source>
        <dbReference type="EMBL" id="RJF81379.1"/>
    </source>
</evidence>
<evidence type="ECO:0000256" key="4">
    <source>
        <dbReference type="ARBA" id="ARBA00023136"/>
    </source>
</evidence>
<evidence type="ECO:0000256" key="5">
    <source>
        <dbReference type="RuleBase" id="RU363032"/>
    </source>
</evidence>
<dbReference type="PROSITE" id="PS50928">
    <property type="entry name" value="ABC_TM1"/>
    <property type="match status" value="1"/>
</dbReference>
<dbReference type="SUPFAM" id="SSF161098">
    <property type="entry name" value="MetI-like"/>
    <property type="match status" value="1"/>
</dbReference>
<dbReference type="PANTHER" id="PTHR43839">
    <property type="entry name" value="OPPC IN A BINDING PROTEIN-DEPENDENT TRANSPORT SYSTEM"/>
    <property type="match status" value="1"/>
</dbReference>
<evidence type="ECO:0000256" key="1">
    <source>
        <dbReference type="ARBA" id="ARBA00004651"/>
    </source>
</evidence>
<dbReference type="Proteomes" id="UP000283458">
    <property type="component" value="Unassembled WGS sequence"/>
</dbReference>
<protein>
    <submittedName>
        <fullName evidence="7">ABC transporter permease subunit</fullName>
    </submittedName>
</protein>
<dbReference type="PANTHER" id="PTHR43839:SF3">
    <property type="entry name" value="OLIGOPEPTIDE ABC TRANSPORTER, PERMEASE PROTEIN"/>
    <property type="match status" value="1"/>
</dbReference>
<keyword evidence="3 5" id="KW-1133">Transmembrane helix</keyword>
<dbReference type="OrthoDB" id="9937628at2"/>
<accession>A0A418VW74</accession>
<feature type="transmembrane region" description="Helical" evidence="5">
    <location>
        <begin position="92"/>
        <end position="112"/>
    </location>
</feature>